<dbReference type="EMBL" id="VDUZ01000009">
    <property type="protein sequence ID" value="TXL77187.1"/>
    <property type="molecule type" value="Genomic_DNA"/>
</dbReference>
<dbReference type="Proteomes" id="UP000321638">
    <property type="component" value="Unassembled WGS sequence"/>
</dbReference>
<dbReference type="OrthoDB" id="8252466at2"/>
<dbReference type="Gene3D" id="3.40.190.10">
    <property type="entry name" value="Periplasmic binding protein-like II"/>
    <property type="match status" value="1"/>
</dbReference>
<evidence type="ECO:0000256" key="1">
    <source>
        <dbReference type="ARBA" id="ARBA00006987"/>
    </source>
</evidence>
<accession>A0A5C8PRB8</accession>
<dbReference type="Gene3D" id="3.40.190.150">
    <property type="entry name" value="Bordetella uptake gene, domain 1"/>
    <property type="match status" value="1"/>
</dbReference>
<comment type="similarity">
    <text evidence="1">Belongs to the UPF0065 (bug) family.</text>
</comment>
<keyword evidence="4" id="KW-1185">Reference proteome</keyword>
<proteinExistence type="inferred from homology"/>
<dbReference type="InterPro" id="IPR042100">
    <property type="entry name" value="Bug_dom1"/>
</dbReference>
<gene>
    <name evidence="3" type="ORF">FHP25_10515</name>
</gene>
<dbReference type="InterPro" id="IPR005064">
    <property type="entry name" value="BUG"/>
</dbReference>
<evidence type="ECO:0000313" key="4">
    <source>
        <dbReference type="Proteomes" id="UP000321638"/>
    </source>
</evidence>
<protein>
    <submittedName>
        <fullName evidence="3">Tripartite tricarboxylate transporter substrate binding protein</fullName>
    </submittedName>
</protein>
<dbReference type="RefSeq" id="WP_147846888.1">
    <property type="nucleotide sequence ID" value="NZ_VDUZ01000009.1"/>
</dbReference>
<dbReference type="Pfam" id="PF03401">
    <property type="entry name" value="TctC"/>
    <property type="match status" value="1"/>
</dbReference>
<organism evidence="3 4">
    <name type="scientific">Vineibacter terrae</name>
    <dbReference type="NCBI Taxonomy" id="2586908"/>
    <lineage>
        <taxon>Bacteria</taxon>
        <taxon>Pseudomonadati</taxon>
        <taxon>Pseudomonadota</taxon>
        <taxon>Alphaproteobacteria</taxon>
        <taxon>Hyphomicrobiales</taxon>
        <taxon>Vineibacter</taxon>
    </lineage>
</organism>
<evidence type="ECO:0000256" key="2">
    <source>
        <dbReference type="SAM" id="SignalP"/>
    </source>
</evidence>
<reference evidence="3 4" key="1">
    <citation type="submission" date="2019-06" db="EMBL/GenBank/DDBJ databases">
        <title>New taxonomy in bacterial strain CC-CFT640, isolated from vineyard.</title>
        <authorList>
            <person name="Lin S.-Y."/>
            <person name="Tsai C.-F."/>
            <person name="Young C.-C."/>
        </authorList>
    </citation>
    <scope>NUCLEOTIDE SEQUENCE [LARGE SCALE GENOMIC DNA]</scope>
    <source>
        <strain evidence="3 4">CC-CFT640</strain>
    </source>
</reference>
<evidence type="ECO:0000313" key="3">
    <source>
        <dbReference type="EMBL" id="TXL77187.1"/>
    </source>
</evidence>
<dbReference type="PANTHER" id="PTHR42928">
    <property type="entry name" value="TRICARBOXYLATE-BINDING PROTEIN"/>
    <property type="match status" value="1"/>
</dbReference>
<name>A0A5C8PRB8_9HYPH</name>
<comment type="caution">
    <text evidence="3">The sequence shown here is derived from an EMBL/GenBank/DDBJ whole genome shotgun (WGS) entry which is preliminary data.</text>
</comment>
<dbReference type="PANTHER" id="PTHR42928:SF5">
    <property type="entry name" value="BLR1237 PROTEIN"/>
    <property type="match status" value="1"/>
</dbReference>
<keyword evidence="2" id="KW-0732">Signal</keyword>
<feature type="chain" id="PRO_5023021224" evidence="2">
    <location>
        <begin position="27"/>
        <end position="323"/>
    </location>
</feature>
<dbReference type="PIRSF" id="PIRSF017082">
    <property type="entry name" value="YflP"/>
    <property type="match status" value="1"/>
</dbReference>
<feature type="signal peptide" evidence="2">
    <location>
        <begin position="1"/>
        <end position="26"/>
    </location>
</feature>
<sequence>MRRLRFIDLAAMGGVAMAAAPSSSWAVQPYPSRPVRVVVPLAAGGNMDAMTRLITERLAAVLGQPVIVDNRPGATGMIGANAVAKAEPDGHTVLFAISSVVQSIRLQKNPPYALRELASVTQLADLPVAFGIAEALGARDLAGFVNMVKQRPGKLSYGSYGIGSSGHIIGEMLKRTAGMNIVHVPYKGEAPAINDLLGGQVSAVFGSAGGVAQHPGKIRMVAVSGARRLTRYPDAPTFDEAGFPLGGLTGWAGAFVPASTPAPIIERLRVEIDRIVRLPDIAARILDFGFEPMGETATPFAAFVQDQYDRWGAAIKDANIEPE</sequence>
<dbReference type="AlphaFoldDB" id="A0A5C8PRB8"/>